<gene>
    <name evidence="1" type="ordered locus">GM21_1656</name>
</gene>
<dbReference type="KEGG" id="gem:GM21_1656"/>
<sequence length="125" mass="13846">MKQSYPSLKIWVGLLLFLAIALAVSYPQGGKLWRNLATPLAGEKEVLPLEAQFLLDLVRRNGVRSVTLSKRLFKNRFLAQPMTESIYPAVVKDGGELYVYFASEPLPGGCEFLQTVKGVSIASCR</sequence>
<accession>C6E5V2</accession>
<dbReference type="EMBL" id="CP001661">
    <property type="protein sequence ID" value="ACT17711.1"/>
    <property type="molecule type" value="Genomic_DNA"/>
</dbReference>
<dbReference type="OrthoDB" id="9838100at2"/>
<name>C6E5V2_GEOSM</name>
<dbReference type="HOGENOM" id="CLU_1989453_0_0_7"/>
<protein>
    <submittedName>
        <fullName evidence="1">Uncharacterized protein</fullName>
    </submittedName>
</protein>
<organism evidence="1">
    <name type="scientific">Geobacter sp. (strain M21)</name>
    <dbReference type="NCBI Taxonomy" id="443144"/>
    <lineage>
        <taxon>Bacteria</taxon>
        <taxon>Pseudomonadati</taxon>
        <taxon>Thermodesulfobacteriota</taxon>
        <taxon>Desulfuromonadia</taxon>
        <taxon>Geobacterales</taxon>
        <taxon>Geobacteraceae</taxon>
        <taxon>Geobacter</taxon>
    </lineage>
</organism>
<evidence type="ECO:0000313" key="1">
    <source>
        <dbReference type="EMBL" id="ACT17711.1"/>
    </source>
</evidence>
<dbReference type="STRING" id="443144.GM21_1656"/>
<reference evidence="1" key="1">
    <citation type="submission" date="2009-07" db="EMBL/GenBank/DDBJ databases">
        <title>Complete sequence of Geobacter sp. M21.</title>
        <authorList>
            <consortium name="US DOE Joint Genome Institute"/>
            <person name="Lucas S."/>
            <person name="Copeland A."/>
            <person name="Lapidus A."/>
            <person name="Glavina del Rio T."/>
            <person name="Dalin E."/>
            <person name="Tice H."/>
            <person name="Bruce D."/>
            <person name="Goodwin L."/>
            <person name="Pitluck S."/>
            <person name="Saunders E."/>
            <person name="Brettin T."/>
            <person name="Detter J.C."/>
            <person name="Han C."/>
            <person name="Larimer F."/>
            <person name="Land M."/>
            <person name="Hauser L."/>
            <person name="Kyrpides N."/>
            <person name="Ovchinnikova G."/>
            <person name="Lovley D."/>
        </authorList>
    </citation>
    <scope>NUCLEOTIDE SEQUENCE [LARGE SCALE GENOMIC DNA]</scope>
    <source>
        <strain evidence="1">M21</strain>
    </source>
</reference>
<proteinExistence type="predicted"/>
<dbReference type="AlphaFoldDB" id="C6E5V2"/>